<evidence type="ECO:0000256" key="1">
    <source>
        <dbReference type="SAM" id="MobiDB-lite"/>
    </source>
</evidence>
<feature type="compositionally biased region" description="Basic and acidic residues" evidence="1">
    <location>
        <begin position="189"/>
        <end position="198"/>
    </location>
</feature>
<dbReference type="Proteomes" id="UP001189429">
    <property type="component" value="Unassembled WGS sequence"/>
</dbReference>
<sequence>MYLTVPESQTDIRRLAQMKEEVIRYLPENRWGVRIIPGVVPELWPEGRYDRVFKYGQMLPKRRFPRKERPLVLGGAEAGMRANCTWVYKDEGGLYDHFYDAAPGARTLEACKEHCCHEARCNAIPGPRERAPTRACSSSLFWGPGPLRFSPSAADGPELQCLLYPRGVAAWSLERPLYEDYRVHLLDHADLAPEEEGRGTSTDPREGEEDEGEEQDGEEAEMPWWEVRNLNMARVTSEGRHPQDHDAWPAHHCGCSLGPAAFSMWMEALHRGVQNLIVFESDGFPSCVQSWHSSSSWHRRQRQRLRGPRGFPAVEGPRGLAPHRPGQGRVRGRARRGPGGRGAAGQRRRTPGVPPAPVEGQGGRWGRRLHGQQALPRVVPPRHPRARLQHGGRLDRVPLQPRAKQPQPDQLLQLCGRRPRGQARVSSPAAFFTCCLSIIGAGWSGALHHRPCCPATPSHAKHPLGPEGAGALAPTASSCSRRCCCASSSSNAQYLAVLLPRCSVPRCDPEVKDRLFALFIWRPVRYGLVAGVSRSGGWFSRSSSLTLHVLFVCALAY</sequence>
<organism evidence="2 3">
    <name type="scientific">Prorocentrum cordatum</name>
    <dbReference type="NCBI Taxonomy" id="2364126"/>
    <lineage>
        <taxon>Eukaryota</taxon>
        <taxon>Sar</taxon>
        <taxon>Alveolata</taxon>
        <taxon>Dinophyceae</taxon>
        <taxon>Prorocentrales</taxon>
        <taxon>Prorocentraceae</taxon>
        <taxon>Prorocentrum</taxon>
    </lineage>
</organism>
<dbReference type="EMBL" id="CAUYUJ010003714">
    <property type="protein sequence ID" value="CAK0806430.1"/>
    <property type="molecule type" value="Genomic_DNA"/>
</dbReference>
<gene>
    <name evidence="2" type="ORF">PCOR1329_LOCUS12661</name>
</gene>
<comment type="caution">
    <text evidence="2">The sequence shown here is derived from an EMBL/GenBank/DDBJ whole genome shotgun (WGS) entry which is preliminary data.</text>
</comment>
<protein>
    <submittedName>
        <fullName evidence="2">Uncharacterized protein</fullName>
    </submittedName>
</protein>
<name>A0ABN9QN94_9DINO</name>
<evidence type="ECO:0000313" key="3">
    <source>
        <dbReference type="Proteomes" id="UP001189429"/>
    </source>
</evidence>
<proteinExistence type="predicted"/>
<feature type="region of interest" description="Disordered" evidence="1">
    <location>
        <begin position="189"/>
        <end position="223"/>
    </location>
</feature>
<reference evidence="2" key="1">
    <citation type="submission" date="2023-10" db="EMBL/GenBank/DDBJ databases">
        <authorList>
            <person name="Chen Y."/>
            <person name="Shah S."/>
            <person name="Dougan E. K."/>
            <person name="Thang M."/>
            <person name="Chan C."/>
        </authorList>
    </citation>
    <scope>NUCLEOTIDE SEQUENCE [LARGE SCALE GENOMIC DNA]</scope>
</reference>
<evidence type="ECO:0000313" key="2">
    <source>
        <dbReference type="EMBL" id="CAK0806430.1"/>
    </source>
</evidence>
<feature type="compositionally biased region" description="Acidic residues" evidence="1">
    <location>
        <begin position="206"/>
        <end position="221"/>
    </location>
</feature>
<feature type="compositionally biased region" description="Basic residues" evidence="1">
    <location>
        <begin position="297"/>
        <end position="307"/>
    </location>
</feature>
<keyword evidence="3" id="KW-1185">Reference proteome</keyword>
<accession>A0ABN9QN94</accession>
<feature type="region of interest" description="Disordered" evidence="1">
    <location>
        <begin position="289"/>
        <end position="366"/>
    </location>
</feature>